<reference evidence="2" key="1">
    <citation type="journal article" date="2019" name="Int. J. Syst. Evol. Microbiol.">
        <title>The Global Catalogue of Microorganisms (GCM) 10K type strain sequencing project: providing services to taxonomists for standard genome sequencing and annotation.</title>
        <authorList>
            <consortium name="The Broad Institute Genomics Platform"/>
            <consortium name="The Broad Institute Genome Sequencing Center for Infectious Disease"/>
            <person name="Wu L."/>
            <person name="Ma J."/>
        </authorList>
    </citation>
    <scope>NUCLEOTIDE SEQUENCE [LARGE SCALE GENOMIC DNA]</scope>
    <source>
        <strain evidence="2">KCTC 22228</strain>
    </source>
</reference>
<accession>A0ABQ2ZEF4</accession>
<comment type="caution">
    <text evidence="1">The sequence shown here is derived from an EMBL/GenBank/DDBJ whole genome shotgun (WGS) entry which is preliminary data.</text>
</comment>
<evidence type="ECO:0000313" key="1">
    <source>
        <dbReference type="EMBL" id="GGY10525.1"/>
    </source>
</evidence>
<evidence type="ECO:0000313" key="2">
    <source>
        <dbReference type="Proteomes" id="UP000653056"/>
    </source>
</evidence>
<name>A0ABQ2ZEF4_9GAMM</name>
<proteinExistence type="predicted"/>
<keyword evidence="2" id="KW-1185">Reference proteome</keyword>
<dbReference type="EMBL" id="BMXS01000039">
    <property type="protein sequence ID" value="GGY10525.1"/>
    <property type="molecule type" value="Genomic_DNA"/>
</dbReference>
<dbReference type="RefSeq" id="WP_189472811.1">
    <property type="nucleotide sequence ID" value="NZ_BMXS01000039.1"/>
</dbReference>
<evidence type="ECO:0008006" key="3">
    <source>
        <dbReference type="Google" id="ProtNLM"/>
    </source>
</evidence>
<dbReference type="Proteomes" id="UP000653056">
    <property type="component" value="Unassembled WGS sequence"/>
</dbReference>
<protein>
    <recommendedName>
        <fullName evidence="3">Apea-like HEPN domain-containing protein</fullName>
    </recommendedName>
</protein>
<organism evidence="1 2">
    <name type="scientific">Litchfieldella qijiaojingensis</name>
    <dbReference type="NCBI Taxonomy" id="980347"/>
    <lineage>
        <taxon>Bacteria</taxon>
        <taxon>Pseudomonadati</taxon>
        <taxon>Pseudomonadota</taxon>
        <taxon>Gammaproteobacteria</taxon>
        <taxon>Oceanospirillales</taxon>
        <taxon>Halomonadaceae</taxon>
        <taxon>Litchfieldella</taxon>
    </lineage>
</organism>
<gene>
    <name evidence="1" type="ORF">GCM10007160_42170</name>
</gene>
<sequence length="417" mass="47486">MAINYEYALTNSKGMKKVVSFEGLAFPILIAPTLHGEPLLTAQAIYYLSRLESAVRIRFEDPKTLPKHRTNKELERWFEYIIDNYLFEYSKRYPYEQITSKITDLKYWENDGHTYIGYDENNTQALALDTLNDPSVLEIGNEDLPSIGHWSDWCLVSNYTYEYIATYVSSMASVLSKTVKVKTNGHDELGTGEFDLPLVRTEGGVLNYYQACMLEVLQPNRIKVIDGRVLVSRGMQSTDDFTLPLESIKASKYYDADLLSYYFAAVREDLPISRFRCFYNVLEYFFEDAPKHLGEAARIEREQISCVLRWVADSSSLSKFIGTLGQSYIAAIEQQLSTSSGIKINAIKVSSPDLDRLISEWLYAIRCAIVHSKRTRKGNVEARLVPYSEDEEIGALAVPIVQHIAILCIDKDGEVKV</sequence>